<comment type="similarity">
    <text evidence="4">Belongs to the Clp1 family. Clp1 subfamily.</text>
</comment>
<dbReference type="InterPro" id="IPR045116">
    <property type="entry name" value="Clp1/Grc3"/>
</dbReference>
<dbReference type="HAMAP" id="MF_03035">
    <property type="entry name" value="Clp1"/>
    <property type="match status" value="1"/>
</dbReference>
<evidence type="ECO:0000256" key="2">
    <source>
        <dbReference type="ARBA" id="ARBA00022741"/>
    </source>
</evidence>
<protein>
    <submittedName>
        <fullName evidence="8">CLP1</fullName>
    </submittedName>
</protein>
<keyword evidence="2 4" id="KW-0547">Nucleotide-binding</keyword>
<keyword evidence="9" id="KW-1185">Reference proteome</keyword>
<dbReference type="EMBL" id="JAGSYN010000065">
    <property type="protein sequence ID" value="KAG7664764.1"/>
    <property type="molecule type" value="Genomic_DNA"/>
</dbReference>
<accession>A0A8J5QNG4</accession>
<reference evidence="8 9" key="1">
    <citation type="journal article" date="2021" name="DNA Res.">
        <title>Genome analysis of Candida subhashii reveals its hybrid nature and dual mitochondrial genome conformations.</title>
        <authorList>
            <person name="Mixao V."/>
            <person name="Hegedusova E."/>
            <person name="Saus E."/>
            <person name="Pryszcz L.P."/>
            <person name="Cillingova A."/>
            <person name="Nosek J."/>
            <person name="Gabaldon T."/>
        </authorList>
    </citation>
    <scope>NUCLEOTIDE SEQUENCE [LARGE SCALE GENOMIC DNA]</scope>
    <source>
        <strain evidence="8 9">CBS 10753</strain>
    </source>
</reference>
<comment type="caution">
    <text evidence="8">The sequence shown here is derived from an EMBL/GenBank/DDBJ whole genome shotgun (WGS) entry which is preliminary data.</text>
</comment>
<gene>
    <name evidence="4" type="primary">CLP1</name>
    <name evidence="8" type="ORF">J8A68_001719</name>
</gene>
<dbReference type="InterPro" id="IPR032324">
    <property type="entry name" value="Clp1_N"/>
</dbReference>
<keyword evidence="4" id="KW-0539">Nucleus</keyword>
<feature type="binding site" evidence="4">
    <location>
        <begin position="167"/>
        <end position="172"/>
    </location>
    <ligand>
        <name>ATP</name>
        <dbReference type="ChEBI" id="CHEBI:30616"/>
    </ligand>
</feature>
<dbReference type="GO" id="GO:0051731">
    <property type="term" value="F:polynucleotide 5'-hydroxyl-kinase activity"/>
    <property type="evidence" value="ECO:0007669"/>
    <property type="project" value="InterPro"/>
</dbReference>
<feature type="domain" description="Clp1 N-terminal" evidence="6">
    <location>
        <begin position="38"/>
        <end position="143"/>
    </location>
</feature>
<evidence type="ECO:0000259" key="7">
    <source>
        <dbReference type="Pfam" id="PF16575"/>
    </source>
</evidence>
<dbReference type="GO" id="GO:0005524">
    <property type="term" value="F:ATP binding"/>
    <property type="evidence" value="ECO:0007669"/>
    <property type="project" value="UniProtKB-UniRule"/>
</dbReference>
<dbReference type="OrthoDB" id="258143at2759"/>
<proteinExistence type="inferred from homology"/>
<evidence type="ECO:0000256" key="1">
    <source>
        <dbReference type="ARBA" id="ARBA00004123"/>
    </source>
</evidence>
<dbReference type="AlphaFoldDB" id="A0A8J5QNG4"/>
<dbReference type="PANTHER" id="PTHR12755:SF6">
    <property type="entry name" value="POLYRIBONUCLEOTIDE 5'-HYDROXYL-KINASE CLP1"/>
    <property type="match status" value="1"/>
</dbReference>
<evidence type="ECO:0000313" key="8">
    <source>
        <dbReference type="EMBL" id="KAG7664764.1"/>
    </source>
</evidence>
<comment type="subcellular location">
    <subcellularLocation>
        <location evidence="1 4">Nucleus</location>
    </subcellularLocation>
</comment>
<keyword evidence="4" id="KW-0507">mRNA processing</keyword>
<dbReference type="InterPro" id="IPR032319">
    <property type="entry name" value="CLP1_P"/>
</dbReference>
<evidence type="ECO:0000259" key="6">
    <source>
        <dbReference type="Pfam" id="PF16573"/>
    </source>
</evidence>
<evidence type="ECO:0000313" key="9">
    <source>
        <dbReference type="Proteomes" id="UP000694255"/>
    </source>
</evidence>
<name>A0A8J5QNG4_9ASCO</name>
<comment type="subunit">
    <text evidence="4">Component of a pre-mRNA cleavage factor complex. Interacts directly with PCF11.</text>
</comment>
<evidence type="ECO:0000256" key="3">
    <source>
        <dbReference type="ARBA" id="ARBA00022840"/>
    </source>
</evidence>
<dbReference type="Proteomes" id="UP000694255">
    <property type="component" value="Unassembled WGS sequence"/>
</dbReference>
<feature type="binding site" evidence="4">
    <location>
        <position position="83"/>
    </location>
    <ligand>
        <name>ATP</name>
        <dbReference type="ChEBI" id="CHEBI:30616"/>
    </ligand>
</feature>
<evidence type="ECO:0000259" key="5">
    <source>
        <dbReference type="Pfam" id="PF06807"/>
    </source>
</evidence>
<dbReference type="InterPro" id="IPR028606">
    <property type="entry name" value="Clp1"/>
</dbReference>
<feature type="binding site" evidence="4">
    <location>
        <position position="43"/>
    </location>
    <ligand>
        <name>ATP</name>
        <dbReference type="ChEBI" id="CHEBI:30616"/>
    </ligand>
</feature>
<dbReference type="Pfam" id="PF06807">
    <property type="entry name" value="Clp1"/>
    <property type="match status" value="1"/>
</dbReference>
<dbReference type="GO" id="GO:0031124">
    <property type="term" value="P:mRNA 3'-end processing"/>
    <property type="evidence" value="ECO:0007669"/>
    <property type="project" value="UniProtKB-UniRule"/>
</dbReference>
<evidence type="ECO:0000256" key="4">
    <source>
        <dbReference type="HAMAP-Rule" id="MF_03035"/>
    </source>
</evidence>
<feature type="domain" description="Clp1 P-loop" evidence="7">
    <location>
        <begin position="164"/>
        <end position="365"/>
    </location>
</feature>
<sequence length="504" mass="56119">MSTSVIPGFGSSDLSTVNSVGITTTSSNSTHEYIPIQIPSNHEWRIEVPFKSIFKFKITRGIAEIFGTELPLNVELQLYPGAKCAIYSPIETTTVEYMILPNRNDMSAMSNDDQDTFDGYLSGETGMTPFLNLHIAIEAQRQQINDYNILNESKLSGPRVLVIGNKFSGKTSLCKILASYANKMNNTPILVNLNPRDGVFALPGSLTATPISDSFDLECSGGWGFSTTSGTLSHNPKQPIVKNYGFGDFKENLDLYKYQISQLGIAVLSRLEEDIQVNNSGIIVDTPALDIKDFGIIESIVSDFRINIIVVMGSEKLMIDLKKKFKHKSTSLDIVKVPKSTGVVELEDSYIRRLQEECIKEYFNGNYKTRLSPFKTDIDVQDLIIYKGVITKELISTLSFLPAGDSYTVEEDNETKQEENLLEKYYSLLEQPSSSNLDNSIMAITHVPQTTSKTNSRALLNSSVLGYVHVSKFDDEKKKLKVLLPFPGIFPRNILISTNIGFNE</sequence>
<dbReference type="PANTHER" id="PTHR12755">
    <property type="entry name" value="CLEAVAGE/POLYADENYLATION FACTOR IA SUBUNIT CLP1P"/>
    <property type="match status" value="1"/>
</dbReference>
<dbReference type="Pfam" id="PF16575">
    <property type="entry name" value="CLP1_P"/>
    <property type="match status" value="1"/>
</dbReference>
<feature type="domain" description="Clp1 C-terminal" evidence="5">
    <location>
        <begin position="371"/>
        <end position="504"/>
    </location>
</feature>
<comment type="function">
    <text evidence="4">Required for endonucleolytic cleavage during polyadenylation-dependent pre-mRNA 3'-end formation.</text>
</comment>
<dbReference type="GO" id="GO:0006388">
    <property type="term" value="P:tRNA splicing, via endonucleolytic cleavage and ligation"/>
    <property type="evidence" value="ECO:0007669"/>
    <property type="project" value="TreeGrafter"/>
</dbReference>
<dbReference type="InterPro" id="IPR010655">
    <property type="entry name" value="Clp1_C"/>
</dbReference>
<keyword evidence="3 4" id="KW-0067">ATP-binding</keyword>
<organism evidence="8 9">
    <name type="scientific">[Candida] subhashii</name>
    <dbReference type="NCBI Taxonomy" id="561895"/>
    <lineage>
        <taxon>Eukaryota</taxon>
        <taxon>Fungi</taxon>
        <taxon>Dikarya</taxon>
        <taxon>Ascomycota</taxon>
        <taxon>Saccharomycotina</taxon>
        <taxon>Pichiomycetes</taxon>
        <taxon>Debaryomycetaceae</taxon>
        <taxon>Spathaspora</taxon>
    </lineage>
</organism>
<dbReference type="GO" id="GO:0005849">
    <property type="term" value="C:mRNA cleavage factor complex"/>
    <property type="evidence" value="ECO:0007669"/>
    <property type="project" value="UniProtKB-UniRule"/>
</dbReference>
<dbReference type="Pfam" id="PF16573">
    <property type="entry name" value="CLP1_N"/>
    <property type="match status" value="1"/>
</dbReference>